<comment type="similarity">
    <text evidence="1">Belongs to the UDP-glycosyltransferase family.</text>
</comment>
<dbReference type="InterPro" id="IPR002213">
    <property type="entry name" value="UDP_glucos_trans"/>
</dbReference>
<dbReference type="SUPFAM" id="SSF53756">
    <property type="entry name" value="UDP-Glycosyltransferase/glycogen phosphorylase"/>
    <property type="match status" value="3"/>
</dbReference>
<keyword evidence="3" id="KW-0808">Transferase</keyword>
<dbReference type="InterPro" id="IPR035595">
    <property type="entry name" value="UDP_glycos_trans_CS"/>
</dbReference>
<evidence type="ECO:0000313" key="6">
    <source>
        <dbReference type="Proteomes" id="UP001607303"/>
    </source>
</evidence>
<comment type="caution">
    <text evidence="5">The sequence shown here is derived from an EMBL/GenBank/DDBJ whole genome shotgun (WGS) entry which is preliminary data.</text>
</comment>
<proteinExistence type="inferred from homology"/>
<dbReference type="PROSITE" id="PS00375">
    <property type="entry name" value="UDPGT"/>
    <property type="match status" value="2"/>
</dbReference>
<dbReference type="Proteomes" id="UP001607303">
    <property type="component" value="Unassembled WGS sequence"/>
</dbReference>
<organism evidence="5 6">
    <name type="scientific">Vespula maculifrons</name>
    <name type="common">Eastern yellow jacket</name>
    <name type="synonym">Wasp</name>
    <dbReference type="NCBI Taxonomy" id="7453"/>
    <lineage>
        <taxon>Eukaryota</taxon>
        <taxon>Metazoa</taxon>
        <taxon>Ecdysozoa</taxon>
        <taxon>Arthropoda</taxon>
        <taxon>Hexapoda</taxon>
        <taxon>Insecta</taxon>
        <taxon>Pterygota</taxon>
        <taxon>Neoptera</taxon>
        <taxon>Endopterygota</taxon>
        <taxon>Hymenoptera</taxon>
        <taxon>Apocrita</taxon>
        <taxon>Aculeata</taxon>
        <taxon>Vespoidea</taxon>
        <taxon>Vespidae</taxon>
        <taxon>Vespinae</taxon>
        <taxon>Vespula</taxon>
    </lineage>
</organism>
<evidence type="ECO:0000256" key="2">
    <source>
        <dbReference type="ARBA" id="ARBA00022676"/>
    </source>
</evidence>
<dbReference type="EMBL" id="JAYRBN010000031">
    <property type="protein sequence ID" value="KAL2748505.1"/>
    <property type="molecule type" value="Genomic_DNA"/>
</dbReference>
<evidence type="ECO:0000256" key="3">
    <source>
        <dbReference type="ARBA" id="ARBA00022679"/>
    </source>
</evidence>
<dbReference type="AlphaFoldDB" id="A0ABD2CTT8"/>
<dbReference type="PANTHER" id="PTHR48043">
    <property type="entry name" value="EG:EG0003.4 PROTEIN-RELATED"/>
    <property type="match status" value="1"/>
</dbReference>
<feature type="transmembrane region" description="Helical" evidence="4">
    <location>
        <begin position="1107"/>
        <end position="1130"/>
    </location>
</feature>
<evidence type="ECO:0000313" key="5">
    <source>
        <dbReference type="EMBL" id="KAL2748505.1"/>
    </source>
</evidence>
<protein>
    <submittedName>
        <fullName evidence="5">UDP-glucosyltransferase 2-like isoform X3</fullName>
    </submittedName>
</protein>
<dbReference type="InterPro" id="IPR050271">
    <property type="entry name" value="UDP-glycosyltransferase"/>
</dbReference>
<reference evidence="5 6" key="1">
    <citation type="journal article" date="2024" name="Ann. Entomol. Soc. Am.">
        <title>Genomic analyses of the southern and eastern yellowjacket wasps (Hymenoptera: Vespidae) reveal evolutionary signatures of social life.</title>
        <authorList>
            <person name="Catto M.A."/>
            <person name="Caine P.B."/>
            <person name="Orr S.E."/>
            <person name="Hunt B.G."/>
            <person name="Goodisman M.A.D."/>
        </authorList>
    </citation>
    <scope>NUCLEOTIDE SEQUENCE [LARGE SCALE GENOMIC DNA]</scope>
    <source>
        <strain evidence="5">232</strain>
        <tissue evidence="5">Head and thorax</tissue>
    </source>
</reference>
<dbReference type="PANTHER" id="PTHR48043:SF145">
    <property type="entry name" value="FI06409P-RELATED"/>
    <property type="match status" value="1"/>
</dbReference>
<evidence type="ECO:0000256" key="4">
    <source>
        <dbReference type="SAM" id="Phobius"/>
    </source>
</evidence>
<dbReference type="CDD" id="cd03784">
    <property type="entry name" value="GT1_Gtf-like"/>
    <property type="match status" value="2"/>
</dbReference>
<keyword evidence="2" id="KW-0328">Glycosyltransferase</keyword>
<dbReference type="Pfam" id="PF00201">
    <property type="entry name" value="UDPGT"/>
    <property type="match status" value="3"/>
</dbReference>
<accession>A0ABD2CTT8</accession>
<sequence length="1148" mass="131660">MKVLRYVIFWMALCLTFSQGYRILGVFPFQGKSHFIMFEALMKSLAKKGHQIDAITSFHLKKPLVNITELVVIPSQMKLVNNISYDQMRIILTGLPVRTVATLGGNEVCENLRLPEIQKLIHEPSKNPPYDVILMECVIFWVALCLTFSKGYRILGVFPINVKSHFIMFEVLMKGLAKKGHQIDVISSFPLEKPLVNIIELAVLKSQVTLINNLSYDVMRTNFSNNGLRTISTNCIITCEHLANPEIQKLIHNPTKDVSYDIILIEIFGANCFAVLGHVLNIPIIGVSSSALYPWHNHLIGNPENLAILPNNLLNFINQMNFWQRTYNVLNTVFNKKYFNHLTEYQDEQIRKYVGPNLPSIRELEKSISLILVNSYFPMNGIRPITQAHIEVGGLHVQDDNSKLPPELEKWLDESKDGFIYFSFGSMIKIESFPIHILHIFYKSFGKISPVKVLMKIPNPEELPPGLPKNVRISPWLPQLKILKHRNLKAFITHGGLMGTQEAISCGVPMIGIPLFADQFINIDNYVKKNIAVKLDYENLSEDDMDAALNAILYNSTYRYEPLSILNILLKQETRYSHLKLLETARLIGQKFLDRPLNPIDTANFWIEYIVKYGKDALRSPAMDLSWWQIELLDGYRILGVFPFQSKSHFNMFETLMKGLSRKGHQVDAISSFPLKKPFLNYTDLIVIPSQMNLVNNLSYNTIREAWMVDMVSILGGNNICEHLAHPEIQELIHNPPDDPPYDVVLIEIFGANCFAVLGHVLNVPVIGVSSSDLYPWHHHLIGNPENLAIFPNNLLKYSNRMNFWQRTYNVLTSVYNKIYFNHLTEYQDEQIRKYVGPNLPGVRELERNISLILLNTYFSLNGIRPMTQALIEVGGLHIQDDGTKISSELQKWLDESKDGFIYFSFGSMIKIESIPRHVLDIFYKSFGKISPVNVLMKISNSEELPPGLSKNVRISSWLPQLKILKHRNLKAFITHGGLMGTQEAIYCGVPMIGIPLFADQFINIDKYVRKNIAVKLDYENLSEDDMDAALNAILYNSTYRYEPEMNTNNIFFREAARKLSQQFLDRPLKPIDTAIFWIEYIVKYGKDALRSPAMDLNWWQVELLDVYAFLLLTSIVIVYIIIHLTLIFLNMISSKVNIKVSRVKKML</sequence>
<dbReference type="FunFam" id="3.40.50.2000:FF:000050">
    <property type="entry name" value="UDP-glucuronosyltransferase"/>
    <property type="match status" value="2"/>
</dbReference>
<keyword evidence="6" id="KW-1185">Reference proteome</keyword>
<name>A0ABD2CTT8_VESMC</name>
<keyword evidence="4" id="KW-1133">Transmembrane helix</keyword>
<keyword evidence="4" id="KW-0812">Transmembrane</keyword>
<dbReference type="Gene3D" id="3.40.50.2000">
    <property type="entry name" value="Glycogen Phosphorylase B"/>
    <property type="match status" value="2"/>
</dbReference>
<gene>
    <name evidence="5" type="ORF">V1477_003148</name>
</gene>
<evidence type="ECO:0000256" key="1">
    <source>
        <dbReference type="ARBA" id="ARBA00009995"/>
    </source>
</evidence>
<keyword evidence="4" id="KW-0472">Membrane</keyword>
<dbReference type="GO" id="GO:0016757">
    <property type="term" value="F:glycosyltransferase activity"/>
    <property type="evidence" value="ECO:0007669"/>
    <property type="project" value="UniProtKB-KW"/>
</dbReference>